<feature type="compositionally biased region" description="Polar residues" evidence="6">
    <location>
        <begin position="236"/>
        <end position="254"/>
    </location>
</feature>
<feature type="transmembrane region" description="Helical" evidence="7">
    <location>
        <begin position="316"/>
        <end position="337"/>
    </location>
</feature>
<dbReference type="GO" id="GO:0005886">
    <property type="term" value="C:plasma membrane"/>
    <property type="evidence" value="ECO:0007669"/>
    <property type="project" value="TreeGrafter"/>
</dbReference>
<name>A0AAW0RXR0_9HYPO</name>
<dbReference type="PANTHER" id="PTHR23502:SF26">
    <property type="entry name" value="MAJOR FACILITATOR SUPERFAMILY (MFS) PROFILE DOMAIN-CONTAINING PROTEIN"/>
    <property type="match status" value="1"/>
</dbReference>
<feature type="domain" description="Major facilitator superfamily (MFS) profile" evidence="8">
    <location>
        <begin position="318"/>
        <end position="771"/>
    </location>
</feature>
<feature type="transmembrane region" description="Helical" evidence="7">
    <location>
        <begin position="349"/>
        <end position="372"/>
    </location>
</feature>
<feature type="transmembrane region" description="Helical" evidence="7">
    <location>
        <begin position="473"/>
        <end position="492"/>
    </location>
</feature>
<dbReference type="Proteomes" id="UP001397290">
    <property type="component" value="Unassembled WGS sequence"/>
</dbReference>
<dbReference type="InterPro" id="IPR036259">
    <property type="entry name" value="MFS_trans_sf"/>
</dbReference>
<accession>A0AAW0RXR0</accession>
<evidence type="ECO:0000256" key="3">
    <source>
        <dbReference type="ARBA" id="ARBA00022692"/>
    </source>
</evidence>
<evidence type="ECO:0000313" key="10">
    <source>
        <dbReference type="Proteomes" id="UP001397290"/>
    </source>
</evidence>
<gene>
    <name evidence="9" type="ORF">G3M48_002565</name>
</gene>
<feature type="transmembrane region" description="Helical" evidence="7">
    <location>
        <begin position="588"/>
        <end position="608"/>
    </location>
</feature>
<evidence type="ECO:0000313" key="9">
    <source>
        <dbReference type="EMBL" id="KAK8146800.1"/>
    </source>
</evidence>
<dbReference type="GO" id="GO:0022857">
    <property type="term" value="F:transmembrane transporter activity"/>
    <property type="evidence" value="ECO:0007669"/>
    <property type="project" value="InterPro"/>
</dbReference>
<evidence type="ECO:0000256" key="6">
    <source>
        <dbReference type="SAM" id="MobiDB-lite"/>
    </source>
</evidence>
<dbReference type="CDD" id="cd22541">
    <property type="entry name" value="SP5_N"/>
    <property type="match status" value="1"/>
</dbReference>
<evidence type="ECO:0000256" key="2">
    <source>
        <dbReference type="ARBA" id="ARBA00022448"/>
    </source>
</evidence>
<protein>
    <recommendedName>
        <fullName evidence="8">Major facilitator superfamily (MFS) profile domain-containing protein</fullName>
    </recommendedName>
</protein>
<feature type="transmembrane region" description="Helical" evidence="7">
    <location>
        <begin position="725"/>
        <end position="743"/>
    </location>
</feature>
<keyword evidence="3 7" id="KW-0812">Transmembrane</keyword>
<evidence type="ECO:0000256" key="7">
    <source>
        <dbReference type="SAM" id="Phobius"/>
    </source>
</evidence>
<evidence type="ECO:0000259" key="8">
    <source>
        <dbReference type="PROSITE" id="PS50850"/>
    </source>
</evidence>
<keyword evidence="5 7" id="KW-0472">Membrane</keyword>
<dbReference type="SUPFAM" id="SSF103473">
    <property type="entry name" value="MFS general substrate transporter"/>
    <property type="match status" value="1"/>
</dbReference>
<feature type="compositionally biased region" description="Low complexity" evidence="6">
    <location>
        <begin position="29"/>
        <end position="45"/>
    </location>
</feature>
<feature type="transmembrane region" description="Helical" evidence="7">
    <location>
        <begin position="554"/>
        <end position="576"/>
    </location>
</feature>
<comment type="caution">
    <text evidence="9">The sequence shown here is derived from an EMBL/GenBank/DDBJ whole genome shotgun (WGS) entry which is preliminary data.</text>
</comment>
<dbReference type="InterPro" id="IPR011701">
    <property type="entry name" value="MFS"/>
</dbReference>
<dbReference type="InterPro" id="IPR020846">
    <property type="entry name" value="MFS_dom"/>
</dbReference>
<reference evidence="9 10" key="1">
    <citation type="submission" date="2020-02" db="EMBL/GenBank/DDBJ databases">
        <title>Comparative genomics of the hypocrealean fungal genus Beauvera.</title>
        <authorList>
            <person name="Showalter D.N."/>
            <person name="Bushley K.E."/>
            <person name="Rehner S.A."/>
        </authorList>
    </citation>
    <scope>NUCLEOTIDE SEQUENCE [LARGE SCALE GENOMIC DNA]</scope>
    <source>
        <strain evidence="9 10">ARSEF4384</strain>
    </source>
</reference>
<feature type="region of interest" description="Disordered" evidence="6">
    <location>
        <begin position="223"/>
        <end position="265"/>
    </location>
</feature>
<feature type="transmembrane region" description="Helical" evidence="7">
    <location>
        <begin position="683"/>
        <end position="704"/>
    </location>
</feature>
<dbReference type="Gene3D" id="1.20.1720.10">
    <property type="entry name" value="Multidrug resistance protein D"/>
    <property type="match status" value="1"/>
</dbReference>
<keyword evidence="4 7" id="KW-1133">Transmembrane helix</keyword>
<feature type="compositionally biased region" description="Low complexity" evidence="6">
    <location>
        <begin position="65"/>
        <end position="89"/>
    </location>
</feature>
<comment type="subcellular location">
    <subcellularLocation>
        <location evidence="1">Membrane</location>
        <topology evidence="1">Multi-pass membrane protein</topology>
    </subcellularLocation>
</comment>
<dbReference type="FunFam" id="1.20.1250.20:FF:000172">
    <property type="entry name" value="MFS multidrug resistance transporter"/>
    <property type="match status" value="1"/>
</dbReference>
<feature type="region of interest" description="Disordered" evidence="6">
    <location>
        <begin position="1"/>
        <end position="89"/>
    </location>
</feature>
<keyword evidence="10" id="KW-1185">Reference proteome</keyword>
<proteinExistence type="predicted"/>
<evidence type="ECO:0000256" key="4">
    <source>
        <dbReference type="ARBA" id="ARBA00022989"/>
    </source>
</evidence>
<feature type="transmembrane region" description="Helical" evidence="7">
    <location>
        <begin position="384"/>
        <end position="402"/>
    </location>
</feature>
<feature type="transmembrane region" description="Helical" evidence="7">
    <location>
        <begin position="656"/>
        <end position="677"/>
    </location>
</feature>
<feature type="transmembrane region" description="Helical" evidence="7">
    <location>
        <begin position="749"/>
        <end position="772"/>
    </location>
</feature>
<dbReference type="Gene3D" id="1.20.1250.20">
    <property type="entry name" value="MFS general substrate transporter like domains"/>
    <property type="match status" value="1"/>
</dbReference>
<dbReference type="PROSITE" id="PS50850">
    <property type="entry name" value="MFS"/>
    <property type="match status" value="1"/>
</dbReference>
<evidence type="ECO:0000256" key="5">
    <source>
        <dbReference type="ARBA" id="ARBA00023136"/>
    </source>
</evidence>
<keyword evidence="2" id="KW-0813">Transport</keyword>
<dbReference type="PANTHER" id="PTHR23502">
    <property type="entry name" value="MAJOR FACILITATOR SUPERFAMILY"/>
    <property type="match status" value="1"/>
</dbReference>
<organism evidence="9 10">
    <name type="scientific">Beauveria asiatica</name>
    <dbReference type="NCBI Taxonomy" id="1069075"/>
    <lineage>
        <taxon>Eukaryota</taxon>
        <taxon>Fungi</taxon>
        <taxon>Dikarya</taxon>
        <taxon>Ascomycota</taxon>
        <taxon>Pezizomycotina</taxon>
        <taxon>Sordariomycetes</taxon>
        <taxon>Hypocreomycetidae</taxon>
        <taxon>Hypocreales</taxon>
        <taxon>Cordycipitaceae</taxon>
        <taxon>Beauveria</taxon>
    </lineage>
</organism>
<dbReference type="Pfam" id="PF07690">
    <property type="entry name" value="MFS_1"/>
    <property type="match status" value="1"/>
</dbReference>
<feature type="compositionally biased region" description="Basic and acidic residues" evidence="6">
    <location>
        <begin position="223"/>
        <end position="233"/>
    </location>
</feature>
<evidence type="ECO:0000256" key="1">
    <source>
        <dbReference type="ARBA" id="ARBA00004141"/>
    </source>
</evidence>
<dbReference type="AlphaFoldDB" id="A0AAW0RXR0"/>
<dbReference type="EMBL" id="JAAHCF010000188">
    <property type="protein sequence ID" value="KAK8146800.1"/>
    <property type="molecule type" value="Genomic_DNA"/>
</dbReference>
<sequence>MRPDRRKAAPAPLQLRSIQRREESTRVKSPSTSRARTPSPTRTWPLSGNYSPTRLLSPEKEVSMPSSPGSARSTSLPSSRPTVSSPTATVTLTVTGPTITATASQQVHTSSDAILSSTQSAALIPSTSSTTGAAASKAIIPIKAVGFVAGITGAAGALIAIGTMDDGFPELKKAGTAVTTASARAAKRLTSVEGWREVGRGVFLTAGHTALVFLPDPSYDREWPAHGDQRQEAYSRLSSAQRRGSISTSRSARGTTADERKEWPSNGVLEQRVVEQFDRNSVGDGPDRSKDEADTGVAAVAPVETPFHVYSRRVKWYLVIIIGVAGLFSGLSSNIYLPSLSAIAEDLHVSLADVGLTITSYLVVQGISPLFWGSLSDTIGRRPVYLLSFSVYIISNIVLSITPNFPVLIVFRGLQAAGSASTVSIGNGVIQDIATPDERGAFISFYQAIRNFSIAVGPVIGGLLANFLGFRSVFVFLFIASSLVLLVIAAILPETLRSIAGNGSLKLTGIYRPLLSHAILGDTKLEEPEAARPRPKVGFRTFLEPVLLLREKDILVSLLFGGTVYAVWSIVVATTTGLFKDLFNLSDLLLGVAFLPNGLGTIVGSVVAGKLMTREFLAAEASYLSRFPSARPPSKNKKHLPVDFPLEHARLRHTPWITLVFVLSTTAYGFTVLRLPVTSAPGWIAVPLVLQFVIAATSNAVFAINTTLVSDLSPGKGASSTAVNNLVRCGMAALGVAFGDVMIQDFGPAATFLGLGLLTAGMSVFLAAEFVYGMRWRRERGQRPK</sequence>